<evidence type="ECO:0000256" key="1">
    <source>
        <dbReference type="SAM" id="MobiDB-lite"/>
    </source>
</evidence>
<dbReference type="PANTHER" id="PTHR48084:SF3">
    <property type="entry name" value="SUBUNIT OF PYRUVATE:FLAVODOXIN OXIDOREDUCTASE"/>
    <property type="match status" value="1"/>
</dbReference>
<evidence type="ECO:0008006" key="4">
    <source>
        <dbReference type="Google" id="ProtNLM"/>
    </source>
</evidence>
<organism evidence="2 3">
    <name type="scientific">Blastococcus brunescens</name>
    <dbReference type="NCBI Taxonomy" id="1564165"/>
    <lineage>
        <taxon>Bacteria</taxon>
        <taxon>Bacillati</taxon>
        <taxon>Actinomycetota</taxon>
        <taxon>Actinomycetes</taxon>
        <taxon>Geodermatophilales</taxon>
        <taxon>Geodermatophilaceae</taxon>
        <taxon>Blastococcus</taxon>
    </lineage>
</organism>
<accession>A0ABZ1AV06</accession>
<name>A0ABZ1AV06_9ACTN</name>
<dbReference type="EMBL" id="CP141261">
    <property type="protein sequence ID" value="WRL62279.1"/>
    <property type="molecule type" value="Genomic_DNA"/>
</dbReference>
<keyword evidence="3" id="KW-1185">Reference proteome</keyword>
<sequence length="216" mass="23527">MDADSVAERLVPLLTPVLPDLPLRSRNEEIAAVRKRNYEALAARTPNFCSGCPHSTSTVLAPGQIAMGAPGCNCFNTVIEQPERHIDVMTQYGGEGLPWIGLSRYTDREHMVQHIGDGSIYHSSYLNVRWAVAAGATITFKLLYNGVVANTGAQDAVGSRGLASLTRGLESEGVARIVVMTKEPKRYRRERLAPGSRSVRPTAWWRPPTSSPGSRA</sequence>
<dbReference type="PANTHER" id="PTHR48084">
    <property type="entry name" value="2-OXOGLUTARATE OXIDOREDUCTASE SUBUNIT KORB-RELATED"/>
    <property type="match status" value="1"/>
</dbReference>
<gene>
    <name evidence="2" type="ORF">U6N30_19855</name>
</gene>
<dbReference type="Proteomes" id="UP001324287">
    <property type="component" value="Chromosome"/>
</dbReference>
<proteinExistence type="predicted"/>
<reference evidence="2 3" key="1">
    <citation type="submission" date="2023-12" db="EMBL/GenBank/DDBJ databases">
        <title>Blastococcus brunescens sp. nov., an actonobacterium isolated from sandstone collected in sahara desert.</title>
        <authorList>
            <person name="Gtari M."/>
            <person name="Ghodhbane F."/>
        </authorList>
    </citation>
    <scope>NUCLEOTIDE SEQUENCE [LARGE SCALE GENOMIC DNA]</scope>
    <source>
        <strain evidence="2 3">BMG 8361</strain>
    </source>
</reference>
<evidence type="ECO:0000313" key="2">
    <source>
        <dbReference type="EMBL" id="WRL62279.1"/>
    </source>
</evidence>
<feature type="region of interest" description="Disordered" evidence="1">
    <location>
        <begin position="189"/>
        <end position="216"/>
    </location>
</feature>
<dbReference type="InterPro" id="IPR051457">
    <property type="entry name" value="2-oxoacid:Fd_oxidoreductase"/>
</dbReference>
<evidence type="ECO:0000313" key="3">
    <source>
        <dbReference type="Proteomes" id="UP001324287"/>
    </source>
</evidence>
<dbReference type="RefSeq" id="WP_324273634.1">
    <property type="nucleotide sequence ID" value="NZ_CP141261.1"/>
</dbReference>
<protein>
    <recommendedName>
        <fullName evidence="4">Thiamine pyrophosphate enzyme TPP-binding domain-containing protein</fullName>
    </recommendedName>
</protein>